<keyword evidence="3 12" id="KW-0813">Transport</keyword>
<evidence type="ECO:0000256" key="6">
    <source>
        <dbReference type="ARBA" id="ARBA00022692"/>
    </source>
</evidence>
<evidence type="ECO:0000256" key="1">
    <source>
        <dbReference type="ARBA" id="ARBA00004651"/>
    </source>
</evidence>
<evidence type="ECO:0000256" key="7">
    <source>
        <dbReference type="ARBA" id="ARBA00022989"/>
    </source>
</evidence>
<keyword evidence="8 13" id="KW-0472">Membrane</keyword>
<keyword evidence="6 13" id="KW-0812">Transmembrane</keyword>
<dbReference type="InterPro" id="IPR050820">
    <property type="entry name" value="MFS_Sugar_Transporter"/>
</dbReference>
<dbReference type="PANTHER" id="PTHR48023:SF4">
    <property type="entry name" value="D-XYLOSE-PROTON SYMPORTER-LIKE 2"/>
    <property type="match status" value="1"/>
</dbReference>
<sequence length="468" mass="50281">MEGRKPLSRSAYILIICCIAAIGGFLFGFDSGVINGTVEGLQTSFDSDSVGTGFNVASMLLGCAVGAFFAGRLADRFGRRTLLIVSAIFFLVSAWGSGIADASVEFVIYRILGGMAVGAASVMTPAYISEVAPSRYRGRLATIQQVAIIGGLFMAFLSNYVLAYISSSAVAELWFGFATWRWMFWMELLPAAVFLVALLFIPESPRYLISSGRQSEARHVLGLVMSEHEVGDKLDEIHATLVQDHTPRLSDVVNRVAGKVHGIVWVGIGLAVFQQLVGINVVFYYGAVLWQSVGFSEGDALLINVISGAVSIGACLLAIALIDKIGRKPLLWAGSVGMAVTLSCLVFAFSTATMVDGSLDLSDDMGVLALLAANVYVFCFNLSWGPVMWVMLGEMFPNQMRGSGLAIAGLCQWLANFAITMSFPVMLASIGLAGAYGFYALCAVLSAFFVLRYVRETRGKELEEMAYD</sequence>
<dbReference type="RefSeq" id="WP_064699720.1">
    <property type="nucleotide sequence ID" value="NZ_BDEO01000007.1"/>
</dbReference>
<evidence type="ECO:0000256" key="9">
    <source>
        <dbReference type="ARBA" id="ARBA00050593"/>
    </source>
</evidence>
<dbReference type="Gene3D" id="1.20.1250.20">
    <property type="entry name" value="MFS general substrate transporter like domains"/>
    <property type="match status" value="2"/>
</dbReference>
<reference evidence="16" key="1">
    <citation type="submission" date="2016-11" db="EMBL/GenBank/DDBJ databases">
        <authorList>
            <person name="Varghese N."/>
            <person name="Submissions S."/>
        </authorList>
    </citation>
    <scope>NUCLEOTIDE SEQUENCE [LARGE SCALE GENOMIC DNA]</scope>
    <source>
        <strain evidence="16">ALO Sharm</strain>
    </source>
</reference>
<feature type="transmembrane region" description="Helical" evidence="13">
    <location>
        <begin position="12"/>
        <end position="29"/>
    </location>
</feature>
<dbReference type="Proteomes" id="UP000184248">
    <property type="component" value="Unassembled WGS sequence"/>
</dbReference>
<dbReference type="GO" id="GO:0005886">
    <property type="term" value="C:plasma membrane"/>
    <property type="evidence" value="ECO:0007669"/>
    <property type="project" value="UniProtKB-SubCell"/>
</dbReference>
<dbReference type="OrthoDB" id="5368493at2"/>
<dbReference type="SUPFAM" id="SSF103473">
    <property type="entry name" value="MFS general substrate transporter"/>
    <property type="match status" value="1"/>
</dbReference>
<comment type="catalytic activity">
    <reaction evidence="9">
        <text>D-xylose(in) + H(+)(in) = D-xylose(out) + H(+)(out)</text>
        <dbReference type="Rhea" id="RHEA:28959"/>
        <dbReference type="ChEBI" id="CHEBI:15378"/>
        <dbReference type="ChEBI" id="CHEBI:53455"/>
    </reaction>
    <physiologicalReaction direction="right-to-left" evidence="9">
        <dbReference type="Rhea" id="RHEA:28961"/>
    </physiologicalReaction>
</comment>
<feature type="transmembrane region" description="Helical" evidence="13">
    <location>
        <begin position="49"/>
        <end position="70"/>
    </location>
</feature>
<evidence type="ECO:0000256" key="13">
    <source>
        <dbReference type="SAM" id="Phobius"/>
    </source>
</evidence>
<evidence type="ECO:0000313" key="15">
    <source>
        <dbReference type="EMBL" id="SHK21051.1"/>
    </source>
</evidence>
<feature type="transmembrane region" description="Helical" evidence="13">
    <location>
        <begin position="263"/>
        <end position="288"/>
    </location>
</feature>
<dbReference type="InterPro" id="IPR020846">
    <property type="entry name" value="MFS_dom"/>
</dbReference>
<evidence type="ECO:0000256" key="4">
    <source>
        <dbReference type="ARBA" id="ARBA00022475"/>
    </source>
</evidence>
<feature type="transmembrane region" description="Helical" evidence="13">
    <location>
        <begin position="140"/>
        <end position="162"/>
    </location>
</feature>
<evidence type="ECO:0000313" key="16">
    <source>
        <dbReference type="Proteomes" id="UP000184248"/>
    </source>
</evidence>
<keyword evidence="4" id="KW-1003">Cell membrane</keyword>
<dbReference type="CDD" id="cd17359">
    <property type="entry name" value="MFS_XylE_like"/>
    <property type="match status" value="1"/>
</dbReference>
<feature type="domain" description="Major facilitator superfamily (MFS) profile" evidence="14">
    <location>
        <begin position="16"/>
        <end position="458"/>
    </location>
</feature>
<dbReference type="GO" id="GO:0022857">
    <property type="term" value="F:transmembrane transporter activity"/>
    <property type="evidence" value="ECO:0007669"/>
    <property type="project" value="InterPro"/>
</dbReference>
<accession>A0A1M6QLD2</accession>
<evidence type="ECO:0000256" key="2">
    <source>
        <dbReference type="ARBA" id="ARBA00010992"/>
    </source>
</evidence>
<dbReference type="PROSITE" id="PS00217">
    <property type="entry name" value="SUGAR_TRANSPORT_2"/>
    <property type="match status" value="1"/>
</dbReference>
<dbReference type="InterPro" id="IPR047984">
    <property type="entry name" value="XylE-like"/>
</dbReference>
<gene>
    <name evidence="15" type="ORF">SAMN05192556_10250</name>
</gene>
<organism evidence="15 16">
    <name type="scientific">Halomonas caseinilytica</name>
    <dbReference type="NCBI Taxonomy" id="438744"/>
    <lineage>
        <taxon>Bacteria</taxon>
        <taxon>Pseudomonadati</taxon>
        <taxon>Pseudomonadota</taxon>
        <taxon>Gammaproteobacteria</taxon>
        <taxon>Oceanospirillales</taxon>
        <taxon>Halomonadaceae</taxon>
        <taxon>Halomonas</taxon>
    </lineage>
</organism>
<evidence type="ECO:0000256" key="8">
    <source>
        <dbReference type="ARBA" id="ARBA00023136"/>
    </source>
</evidence>
<keyword evidence="16" id="KW-1185">Reference proteome</keyword>
<feature type="transmembrane region" description="Helical" evidence="13">
    <location>
        <begin position="404"/>
        <end position="430"/>
    </location>
</feature>
<keyword evidence="7 13" id="KW-1133">Transmembrane helix</keyword>
<protein>
    <recommendedName>
        <fullName evidence="10">D-xylose-proton symporter</fullName>
    </recommendedName>
    <alternativeName>
        <fullName evidence="11">D-xylose transporter</fullName>
    </alternativeName>
</protein>
<evidence type="ECO:0000259" key="14">
    <source>
        <dbReference type="PROSITE" id="PS50850"/>
    </source>
</evidence>
<feature type="transmembrane region" description="Helical" evidence="13">
    <location>
        <begin position="300"/>
        <end position="322"/>
    </location>
</feature>
<dbReference type="PROSITE" id="PS00216">
    <property type="entry name" value="SUGAR_TRANSPORT_1"/>
    <property type="match status" value="2"/>
</dbReference>
<name>A0A1M6QLD2_9GAMM</name>
<dbReference type="PRINTS" id="PR00171">
    <property type="entry name" value="SUGRTRNSPORT"/>
</dbReference>
<comment type="subcellular location">
    <subcellularLocation>
        <location evidence="1">Cell membrane</location>
        <topology evidence="1">Multi-pass membrane protein</topology>
    </subcellularLocation>
</comment>
<dbReference type="FunFam" id="1.20.1250.20:FF:000122">
    <property type="entry name" value="D-xylose transporter XylE"/>
    <property type="match status" value="1"/>
</dbReference>
<evidence type="ECO:0000256" key="5">
    <source>
        <dbReference type="ARBA" id="ARBA00022597"/>
    </source>
</evidence>
<dbReference type="Pfam" id="PF00083">
    <property type="entry name" value="Sugar_tr"/>
    <property type="match status" value="1"/>
</dbReference>
<feature type="transmembrane region" description="Helical" evidence="13">
    <location>
        <begin position="182"/>
        <end position="201"/>
    </location>
</feature>
<dbReference type="PROSITE" id="PS50850">
    <property type="entry name" value="MFS"/>
    <property type="match status" value="1"/>
</dbReference>
<dbReference type="PANTHER" id="PTHR48023">
    <property type="entry name" value="D-XYLOSE-PROTON SYMPORTER-LIKE 2"/>
    <property type="match status" value="1"/>
</dbReference>
<evidence type="ECO:0000256" key="10">
    <source>
        <dbReference type="ARBA" id="ARBA00070440"/>
    </source>
</evidence>
<evidence type="ECO:0000256" key="11">
    <source>
        <dbReference type="ARBA" id="ARBA00076792"/>
    </source>
</evidence>
<evidence type="ECO:0000256" key="12">
    <source>
        <dbReference type="RuleBase" id="RU003346"/>
    </source>
</evidence>
<proteinExistence type="inferred from homology"/>
<dbReference type="InterPro" id="IPR003663">
    <property type="entry name" value="Sugar/inositol_transpt"/>
</dbReference>
<dbReference type="InterPro" id="IPR036259">
    <property type="entry name" value="MFS_trans_sf"/>
</dbReference>
<feature type="transmembrane region" description="Helical" evidence="13">
    <location>
        <begin position="329"/>
        <end position="355"/>
    </location>
</feature>
<feature type="transmembrane region" description="Helical" evidence="13">
    <location>
        <begin position="367"/>
        <end position="392"/>
    </location>
</feature>
<dbReference type="InterPro" id="IPR005828">
    <property type="entry name" value="MFS_sugar_transport-like"/>
</dbReference>
<feature type="transmembrane region" description="Helical" evidence="13">
    <location>
        <begin position="82"/>
        <end position="100"/>
    </location>
</feature>
<dbReference type="AlphaFoldDB" id="A0A1M6QLD2"/>
<dbReference type="NCBIfam" id="TIGR00879">
    <property type="entry name" value="SP"/>
    <property type="match status" value="1"/>
</dbReference>
<dbReference type="EMBL" id="FRAL01000002">
    <property type="protein sequence ID" value="SHK21051.1"/>
    <property type="molecule type" value="Genomic_DNA"/>
</dbReference>
<dbReference type="InterPro" id="IPR005829">
    <property type="entry name" value="Sugar_transporter_CS"/>
</dbReference>
<keyword evidence="5" id="KW-0762">Sugar transport</keyword>
<feature type="transmembrane region" description="Helical" evidence="13">
    <location>
        <begin position="436"/>
        <end position="454"/>
    </location>
</feature>
<comment type="similarity">
    <text evidence="2 12">Belongs to the major facilitator superfamily. Sugar transporter (TC 2.A.1.1) family.</text>
</comment>
<feature type="transmembrane region" description="Helical" evidence="13">
    <location>
        <begin position="106"/>
        <end position="128"/>
    </location>
</feature>
<evidence type="ECO:0000256" key="3">
    <source>
        <dbReference type="ARBA" id="ARBA00022448"/>
    </source>
</evidence>